<dbReference type="PANTHER" id="PTHR23326">
    <property type="entry name" value="CCR4 NOT-RELATED"/>
    <property type="match status" value="1"/>
</dbReference>
<comment type="subcellular location">
    <subcellularLocation>
        <location evidence="2">Cytoplasm</location>
    </subcellularLocation>
    <subcellularLocation>
        <location evidence="1">Nucleus</location>
    </subcellularLocation>
</comment>
<feature type="compositionally biased region" description="Low complexity" evidence="10">
    <location>
        <begin position="423"/>
        <end position="434"/>
    </location>
</feature>
<dbReference type="InterPro" id="IPR040168">
    <property type="entry name" value="Not2/3/5"/>
</dbReference>
<evidence type="ECO:0000313" key="12">
    <source>
        <dbReference type="EMBL" id="JAC31708.1"/>
    </source>
</evidence>
<evidence type="ECO:0000256" key="5">
    <source>
        <dbReference type="ARBA" id="ARBA00022491"/>
    </source>
</evidence>
<evidence type="ECO:0000256" key="3">
    <source>
        <dbReference type="ARBA" id="ARBA00007682"/>
    </source>
</evidence>
<keyword evidence="8" id="KW-0539">Nucleus</keyword>
<comment type="similarity">
    <text evidence="3">Belongs to the CNOT2/3/5 family.</text>
</comment>
<evidence type="ECO:0000256" key="7">
    <source>
        <dbReference type="ARBA" id="ARBA00023163"/>
    </source>
</evidence>
<feature type="region of interest" description="Disordered" evidence="10">
    <location>
        <begin position="413"/>
        <end position="450"/>
    </location>
</feature>
<feature type="domain" description="CCR4-Not complex component Not N-terminal" evidence="11">
    <location>
        <begin position="28"/>
        <end position="253"/>
    </location>
</feature>
<feature type="region of interest" description="Disordered" evidence="10">
    <location>
        <begin position="386"/>
        <end position="405"/>
    </location>
</feature>
<dbReference type="GO" id="GO:0006355">
    <property type="term" value="P:regulation of DNA-templated transcription"/>
    <property type="evidence" value="ECO:0007669"/>
    <property type="project" value="InterPro"/>
</dbReference>
<keyword evidence="5" id="KW-0678">Repressor</keyword>
<protein>
    <submittedName>
        <fullName evidence="12">Putative ccr4-not transcriptional regulation complex not5 subunit</fullName>
    </submittedName>
</protein>
<evidence type="ECO:0000256" key="4">
    <source>
        <dbReference type="ARBA" id="ARBA00022490"/>
    </source>
</evidence>
<organism evidence="12">
    <name type="scientific">Amblyomma triste</name>
    <name type="common">Neotropical tick</name>
    <dbReference type="NCBI Taxonomy" id="251400"/>
    <lineage>
        <taxon>Eukaryota</taxon>
        <taxon>Metazoa</taxon>
        <taxon>Ecdysozoa</taxon>
        <taxon>Arthropoda</taxon>
        <taxon>Chelicerata</taxon>
        <taxon>Arachnida</taxon>
        <taxon>Acari</taxon>
        <taxon>Parasitiformes</taxon>
        <taxon>Ixodida</taxon>
        <taxon>Ixodoidea</taxon>
        <taxon>Ixodidae</taxon>
        <taxon>Amblyomminae</taxon>
        <taxon>Amblyomma</taxon>
    </lineage>
</organism>
<evidence type="ECO:0000256" key="1">
    <source>
        <dbReference type="ARBA" id="ARBA00004123"/>
    </source>
</evidence>
<name>A0A023GFG6_AMBTT</name>
<dbReference type="AlphaFoldDB" id="A0A023GFG6"/>
<dbReference type="InterPro" id="IPR007207">
    <property type="entry name" value="Not_N"/>
</dbReference>
<dbReference type="GO" id="GO:0005634">
    <property type="term" value="C:nucleus"/>
    <property type="evidence" value="ECO:0007669"/>
    <property type="project" value="UniProtKB-SubCell"/>
</dbReference>
<reference evidence="12" key="1">
    <citation type="submission" date="2014-03" db="EMBL/GenBank/DDBJ databases">
        <title>The sialotranscriptome of Amblyomma triste, Amblyomma parvum and Amblyomma cajennense ticks, uncovered by 454-based RNA-seq.</title>
        <authorList>
            <person name="Garcia G.R."/>
            <person name="Gardinassi L.G."/>
            <person name="Ribeiro J.M."/>
            <person name="Anatriello E."/>
            <person name="Ferreira B.R."/>
            <person name="Moreira H.N."/>
            <person name="Mafra C."/>
            <person name="Olegario M.M."/>
            <person name="Szabo P.J."/>
            <person name="Miranda-Santos I.K."/>
            <person name="Maruyama S.R."/>
        </authorList>
    </citation>
    <scope>NUCLEOTIDE SEQUENCE</scope>
    <source>
        <strain evidence="12">Mato Grasso do Sul</strain>
        <tissue evidence="12">Salivary glands</tissue>
    </source>
</reference>
<sequence length="551" mass="59651">VLTLQLILTTRYYAPATFLCVFVAMADRRKLQGEIERCLKKVTEGVEQFEDIWQKVYNATNTNQKEKYEADLKKEIKKLQRLRDQIKTWMASSEIKDKRILMDNRKLIETQMERFKVVERETKTKAYSKEGLGGAQKVDPAQKEKEDITVWLANSIASLNIHVDQFESELESLTIGVKKKKNDNQDRVDELKALLARHRYHILQLETLMRMLDNGTVEVCKIKKIKEDVEYYIESCQDPDFEENEFLYDDLDLRDMADFLTKSTTGTGLELPTDNCIMDGSANANDEAPGTDNTPASTNSSSPVPSPGLTNHSRSSESSQAVKTARSVVVNSGVNATVNSKAPAPITSRNNSTSSQSSSNSSPSVNSHQNHAVASPPLTPYAVAAAANAKGTPSPPPSTAPSIDGAVSVDHHFHRAPSPTQHNSTNNATTNNSSGSQQLAHSGTTAMADHGSSAVSSAAASLYASLASSQGRPNSPTAPSILHFNGPLVDKSGDSMSSLKSIAEQAVLNAGLESHLQSPSLQQQQQQQLSKHRTAVASADTTTAAAAAAAA</sequence>
<evidence type="ECO:0000256" key="8">
    <source>
        <dbReference type="ARBA" id="ARBA00023242"/>
    </source>
</evidence>
<feature type="region of interest" description="Disordered" evidence="10">
    <location>
        <begin position="270"/>
        <end position="375"/>
    </location>
</feature>
<dbReference type="PIRSF" id="PIRSF005290">
    <property type="entry name" value="NOT_su_3_5"/>
    <property type="match status" value="1"/>
</dbReference>
<feature type="coiled-coil region" evidence="9">
    <location>
        <begin position="65"/>
        <end position="92"/>
    </location>
</feature>
<keyword evidence="7" id="KW-0804">Transcription</keyword>
<dbReference type="EMBL" id="GBBM01003710">
    <property type="protein sequence ID" value="JAC31708.1"/>
    <property type="molecule type" value="mRNA"/>
</dbReference>
<proteinExistence type="evidence at transcript level"/>
<evidence type="ECO:0000259" key="11">
    <source>
        <dbReference type="Pfam" id="PF04065"/>
    </source>
</evidence>
<dbReference type="GO" id="GO:0030015">
    <property type="term" value="C:CCR4-NOT core complex"/>
    <property type="evidence" value="ECO:0007669"/>
    <property type="project" value="InterPro"/>
</dbReference>
<feature type="region of interest" description="Disordered" evidence="10">
    <location>
        <begin position="517"/>
        <end position="551"/>
    </location>
</feature>
<accession>A0A023GFG6</accession>
<dbReference type="Pfam" id="PF04065">
    <property type="entry name" value="Not3"/>
    <property type="match status" value="1"/>
</dbReference>
<feature type="compositionally biased region" description="Low complexity" evidence="10">
    <location>
        <begin position="348"/>
        <end position="367"/>
    </location>
</feature>
<keyword evidence="4" id="KW-0963">Cytoplasm</keyword>
<feature type="non-terminal residue" evidence="12">
    <location>
        <position position="1"/>
    </location>
</feature>
<keyword evidence="6" id="KW-0805">Transcription regulation</keyword>
<dbReference type="GO" id="GO:0005737">
    <property type="term" value="C:cytoplasm"/>
    <property type="evidence" value="ECO:0007669"/>
    <property type="project" value="UniProtKB-SubCell"/>
</dbReference>
<feature type="compositionally biased region" description="Polar residues" evidence="10">
    <location>
        <begin position="329"/>
        <end position="340"/>
    </location>
</feature>
<evidence type="ECO:0000256" key="10">
    <source>
        <dbReference type="SAM" id="MobiDB-lite"/>
    </source>
</evidence>
<keyword evidence="9" id="KW-0175">Coiled coil</keyword>
<dbReference type="InterPro" id="IPR012270">
    <property type="entry name" value="CCR4-NOT_su3/5"/>
</dbReference>
<evidence type="ECO:0000256" key="2">
    <source>
        <dbReference type="ARBA" id="ARBA00004496"/>
    </source>
</evidence>
<evidence type="ECO:0000256" key="6">
    <source>
        <dbReference type="ARBA" id="ARBA00023015"/>
    </source>
</evidence>
<evidence type="ECO:0000256" key="9">
    <source>
        <dbReference type="SAM" id="Coils"/>
    </source>
</evidence>
<feature type="non-terminal residue" evidence="12">
    <location>
        <position position="551"/>
    </location>
</feature>
<feature type="compositionally biased region" description="Polar residues" evidence="10">
    <location>
        <begin position="291"/>
        <end position="322"/>
    </location>
</feature>
<feature type="compositionally biased region" description="Polar residues" evidence="10">
    <location>
        <begin position="435"/>
        <end position="445"/>
    </location>
</feature>